<dbReference type="Pfam" id="PF01381">
    <property type="entry name" value="HTH_3"/>
    <property type="match status" value="1"/>
</dbReference>
<proteinExistence type="predicted"/>
<dbReference type="InterPro" id="IPR010982">
    <property type="entry name" value="Lambda_DNA-bd_dom_sf"/>
</dbReference>
<dbReference type="SUPFAM" id="SSF47413">
    <property type="entry name" value="lambda repressor-like DNA-binding domains"/>
    <property type="match status" value="1"/>
</dbReference>
<dbReference type="CDD" id="cd00093">
    <property type="entry name" value="HTH_XRE"/>
    <property type="match status" value="1"/>
</dbReference>
<protein>
    <submittedName>
        <fullName evidence="2">XRE family transcriptional regulator of molybdate metabolism</fullName>
    </submittedName>
</protein>
<dbReference type="PANTHER" id="PTHR38431:SF1">
    <property type="entry name" value="BLL2305 PROTEIN"/>
    <property type="match status" value="1"/>
</dbReference>
<organism evidence="2 3">
    <name type="scientific">Desulfosoma caldarium</name>
    <dbReference type="NCBI Taxonomy" id="610254"/>
    <lineage>
        <taxon>Bacteria</taxon>
        <taxon>Pseudomonadati</taxon>
        <taxon>Thermodesulfobacteriota</taxon>
        <taxon>Syntrophobacteria</taxon>
        <taxon>Syntrophobacterales</taxon>
        <taxon>Syntrophobacteraceae</taxon>
        <taxon>Desulfosoma</taxon>
    </lineage>
</organism>
<dbReference type="SMART" id="SM00530">
    <property type="entry name" value="HTH_XRE"/>
    <property type="match status" value="1"/>
</dbReference>
<gene>
    <name evidence="2" type="ORF">EDC27_2950</name>
</gene>
<dbReference type="InterPro" id="IPR024370">
    <property type="entry name" value="PBP_domain"/>
</dbReference>
<comment type="caution">
    <text evidence="2">The sequence shown here is derived from an EMBL/GenBank/DDBJ whole genome shotgun (WGS) entry which is preliminary data.</text>
</comment>
<dbReference type="OrthoDB" id="9804758at2"/>
<evidence type="ECO:0000259" key="1">
    <source>
        <dbReference type="PROSITE" id="PS50943"/>
    </source>
</evidence>
<dbReference type="PROSITE" id="PS50943">
    <property type="entry name" value="HTH_CROC1"/>
    <property type="match status" value="1"/>
</dbReference>
<sequence>MSRLREFRAKKNWTQAELARRSGVSRSGIAAIENGALVPSVHTALALARALDCTVEELFADTESQVIAWAWQPSEESPAFWEASFDQTVLAFPVEPLPYSILPPDGWVDGHVRKPLSTDVSKMTLVMASCDPAAGFLASVMGSKAGVRVLSFHRSSKEALSLLKKGVVHVAGTHLREVDEAGGNAAVVRDMLGKGFQLLRGAVWHEGVAVRSGEGLSRFKKLNSQSVRWIGRKPGTGARRCQDKVLPSDRAVESIAENHWEVAVAVRHGWVDAGVCHRLTAEQAGLEFLQVSLEAFDFCYPAYLENDPRIVALRKIVQSASYRKSLAGFRGIDTRTTGQEELV</sequence>
<accession>A0A3N1UF00</accession>
<evidence type="ECO:0000313" key="2">
    <source>
        <dbReference type="EMBL" id="ROQ89834.1"/>
    </source>
</evidence>
<dbReference type="InterPro" id="IPR001387">
    <property type="entry name" value="Cro/C1-type_HTH"/>
</dbReference>
<dbReference type="Pfam" id="PF12727">
    <property type="entry name" value="PBP_like"/>
    <property type="match status" value="1"/>
</dbReference>
<reference evidence="2 3" key="1">
    <citation type="submission" date="2018-11" db="EMBL/GenBank/DDBJ databases">
        <title>Genomic Encyclopedia of Type Strains, Phase IV (KMG-IV): sequencing the most valuable type-strain genomes for metagenomic binning, comparative biology and taxonomic classification.</title>
        <authorList>
            <person name="Goeker M."/>
        </authorList>
    </citation>
    <scope>NUCLEOTIDE SEQUENCE [LARGE SCALE GENOMIC DNA]</scope>
    <source>
        <strain evidence="2 3">DSM 22027</strain>
    </source>
</reference>
<feature type="domain" description="HTH cro/C1-type" evidence="1">
    <location>
        <begin position="4"/>
        <end position="58"/>
    </location>
</feature>
<keyword evidence="3" id="KW-1185">Reference proteome</keyword>
<dbReference type="GO" id="GO:0003677">
    <property type="term" value="F:DNA binding"/>
    <property type="evidence" value="ECO:0007669"/>
    <property type="project" value="InterPro"/>
</dbReference>
<name>A0A3N1UF00_9BACT</name>
<evidence type="ECO:0000313" key="3">
    <source>
        <dbReference type="Proteomes" id="UP000276223"/>
    </source>
</evidence>
<dbReference type="PANTHER" id="PTHR38431">
    <property type="entry name" value="BLL2305 PROTEIN"/>
    <property type="match status" value="1"/>
</dbReference>
<dbReference type="AlphaFoldDB" id="A0A3N1UF00"/>
<dbReference type="RefSeq" id="WP_123291396.1">
    <property type="nucleotide sequence ID" value="NZ_RJVA01000016.1"/>
</dbReference>
<dbReference type="Proteomes" id="UP000276223">
    <property type="component" value="Unassembled WGS sequence"/>
</dbReference>
<dbReference type="EMBL" id="RJVA01000016">
    <property type="protein sequence ID" value="ROQ89834.1"/>
    <property type="molecule type" value="Genomic_DNA"/>
</dbReference>
<dbReference type="Gene3D" id="1.10.260.40">
    <property type="entry name" value="lambda repressor-like DNA-binding domains"/>
    <property type="match status" value="1"/>
</dbReference>